<comment type="subcellular location">
    <subcellularLocation>
        <location evidence="2">Cytoplasm</location>
    </subcellularLocation>
    <subcellularLocation>
        <location evidence="1">Endoplasmic reticulum</location>
    </subcellularLocation>
</comment>
<dbReference type="PANTHER" id="PTHR14094:SF9">
    <property type="entry name" value="SIGNAL RECOGNITION PARTICLE SUBUNIT SRP72"/>
    <property type="match status" value="1"/>
</dbReference>
<feature type="compositionally biased region" description="Basic residues" evidence="9">
    <location>
        <begin position="358"/>
        <end position="368"/>
    </location>
</feature>
<feature type="region of interest" description="Disordered" evidence="9">
    <location>
        <begin position="281"/>
        <end position="300"/>
    </location>
</feature>
<evidence type="ECO:0000256" key="1">
    <source>
        <dbReference type="ARBA" id="ARBA00004240"/>
    </source>
</evidence>
<reference evidence="12" key="1">
    <citation type="submission" date="2016-11" db="UniProtKB">
        <authorList>
            <consortium name="WormBaseParasite"/>
        </authorList>
    </citation>
    <scope>IDENTIFICATION</scope>
</reference>
<name>A0A1I8AWK8_9BILA</name>
<feature type="domain" description="Signal recognition particle SRP72 subunit RNA-binding" evidence="10">
    <location>
        <begin position="251"/>
        <end position="306"/>
    </location>
</feature>
<dbReference type="InterPro" id="IPR031545">
    <property type="entry name" value="SRP72_TPR-like"/>
</dbReference>
<evidence type="ECO:0000313" key="11">
    <source>
        <dbReference type="Proteomes" id="UP000095287"/>
    </source>
</evidence>
<sequence>MVDSGSCDVVEPKRIVDPVLLLYKVRVAVAMCWFSAFHMKRKLVGLIKNGDFKEAEALITKTPEKTLGDVSFEKAYICYRTNRDEEALKALGESTEQRCLELKAQVYYRMGRFDTAYDLLLAVIKNSDDDYEAERQANLLAIAARMQNVGGAKDPNVTCTTYEQYYNKACYLIEEQKYTEALEILGIAEDTCRKFFANDGLSDDEIEEEIAIITDQKRHVLSVIGQQSAENQPSIDVDELEEMIFVPKTSKPKKEDKKDVADTEIVTGKLRARKRKRKVILPKNMDPSVKPDPERWLPRQERTAYKRWLKKHKDHDVGRGTQGATSPGGDAVESSPAQHTPTIQPEGPRQQRPNAQQAKKKSKKKGKW</sequence>
<dbReference type="AlphaFoldDB" id="A0A1I8AWK8"/>
<evidence type="ECO:0000256" key="9">
    <source>
        <dbReference type="SAM" id="MobiDB-lite"/>
    </source>
</evidence>
<dbReference type="GO" id="GO:0005786">
    <property type="term" value="C:signal recognition particle, endoplasmic reticulum targeting"/>
    <property type="evidence" value="ECO:0007669"/>
    <property type="project" value="UniProtKB-KW"/>
</dbReference>
<proteinExistence type="inferred from homology"/>
<organism evidence="11 12">
    <name type="scientific">Steinernema glaseri</name>
    <dbReference type="NCBI Taxonomy" id="37863"/>
    <lineage>
        <taxon>Eukaryota</taxon>
        <taxon>Metazoa</taxon>
        <taxon>Ecdysozoa</taxon>
        <taxon>Nematoda</taxon>
        <taxon>Chromadorea</taxon>
        <taxon>Rhabditida</taxon>
        <taxon>Tylenchina</taxon>
        <taxon>Panagrolaimomorpha</taxon>
        <taxon>Strongyloidoidea</taxon>
        <taxon>Steinernematidae</taxon>
        <taxon>Steinernema</taxon>
    </lineage>
</organism>
<dbReference type="PANTHER" id="PTHR14094">
    <property type="entry name" value="SIGNAL RECOGNITION PARTICLE 72"/>
    <property type="match status" value="1"/>
</dbReference>
<accession>A0A1I8AWK8</accession>
<dbReference type="Pfam" id="PF17004">
    <property type="entry name" value="SRP_TPR_like"/>
    <property type="match status" value="1"/>
</dbReference>
<dbReference type="Gene3D" id="1.25.40.10">
    <property type="entry name" value="Tetratricopeptide repeat domain"/>
    <property type="match status" value="1"/>
</dbReference>
<dbReference type="GO" id="GO:0043022">
    <property type="term" value="F:ribosome binding"/>
    <property type="evidence" value="ECO:0007669"/>
    <property type="project" value="TreeGrafter"/>
</dbReference>
<evidence type="ECO:0000256" key="4">
    <source>
        <dbReference type="ARBA" id="ARBA00018350"/>
    </source>
</evidence>
<evidence type="ECO:0000256" key="3">
    <source>
        <dbReference type="ARBA" id="ARBA00007676"/>
    </source>
</evidence>
<dbReference type="GO" id="GO:0008312">
    <property type="term" value="F:7S RNA binding"/>
    <property type="evidence" value="ECO:0007669"/>
    <property type="project" value="InterPro"/>
</dbReference>
<dbReference type="SUPFAM" id="SSF48452">
    <property type="entry name" value="TPR-like"/>
    <property type="match status" value="1"/>
</dbReference>
<dbReference type="InterPro" id="IPR013699">
    <property type="entry name" value="Signal_recog_part_SRP72_RNA-bd"/>
</dbReference>
<dbReference type="WBParaSite" id="L893_g9694.t1">
    <property type="protein sequence ID" value="L893_g9694.t1"/>
    <property type="gene ID" value="L893_g9694"/>
</dbReference>
<keyword evidence="11" id="KW-1185">Reference proteome</keyword>
<protein>
    <recommendedName>
        <fullName evidence="4">Signal recognition particle subunit SRP72</fullName>
    </recommendedName>
</protein>
<keyword evidence="7" id="KW-0733">Signal recognition particle</keyword>
<keyword evidence="6" id="KW-0256">Endoplasmic reticulum</keyword>
<evidence type="ECO:0000256" key="8">
    <source>
        <dbReference type="ARBA" id="ARBA00023274"/>
    </source>
</evidence>
<dbReference type="Pfam" id="PF08492">
    <property type="entry name" value="SRP72"/>
    <property type="match status" value="1"/>
</dbReference>
<dbReference type="GO" id="GO:0005783">
    <property type="term" value="C:endoplasmic reticulum"/>
    <property type="evidence" value="ECO:0007669"/>
    <property type="project" value="UniProtKB-SubCell"/>
</dbReference>
<evidence type="ECO:0000256" key="7">
    <source>
        <dbReference type="ARBA" id="ARBA00023135"/>
    </source>
</evidence>
<evidence type="ECO:0000256" key="5">
    <source>
        <dbReference type="ARBA" id="ARBA00022490"/>
    </source>
</evidence>
<keyword evidence="5" id="KW-0963">Cytoplasm</keyword>
<dbReference type="InterPro" id="IPR011990">
    <property type="entry name" value="TPR-like_helical_dom_sf"/>
</dbReference>
<dbReference type="InterPro" id="IPR026270">
    <property type="entry name" value="SRP72"/>
</dbReference>
<feature type="region of interest" description="Disordered" evidence="9">
    <location>
        <begin position="307"/>
        <end position="368"/>
    </location>
</feature>
<feature type="compositionally biased region" description="Basic and acidic residues" evidence="9">
    <location>
        <begin position="289"/>
        <end position="300"/>
    </location>
</feature>
<evidence type="ECO:0000313" key="12">
    <source>
        <dbReference type="WBParaSite" id="L893_g9694.t1"/>
    </source>
</evidence>
<dbReference type="GO" id="GO:0006614">
    <property type="term" value="P:SRP-dependent cotranslational protein targeting to membrane"/>
    <property type="evidence" value="ECO:0007669"/>
    <property type="project" value="InterPro"/>
</dbReference>
<evidence type="ECO:0000256" key="6">
    <source>
        <dbReference type="ARBA" id="ARBA00022824"/>
    </source>
</evidence>
<evidence type="ECO:0000256" key="2">
    <source>
        <dbReference type="ARBA" id="ARBA00004496"/>
    </source>
</evidence>
<comment type="similarity">
    <text evidence="3">Belongs to the SRP72 family.</text>
</comment>
<keyword evidence="8" id="KW-0687">Ribonucleoprotein</keyword>
<evidence type="ECO:0000259" key="10">
    <source>
        <dbReference type="Pfam" id="PF08492"/>
    </source>
</evidence>
<dbReference type="Proteomes" id="UP000095287">
    <property type="component" value="Unplaced"/>
</dbReference>